<dbReference type="EMBL" id="JZWV01000154">
    <property type="protein sequence ID" value="KJY36517.1"/>
    <property type="molecule type" value="Genomic_DNA"/>
</dbReference>
<dbReference type="Proteomes" id="UP000033551">
    <property type="component" value="Unassembled WGS sequence"/>
</dbReference>
<evidence type="ECO:0000313" key="1">
    <source>
        <dbReference type="EMBL" id="KJY36517.1"/>
    </source>
</evidence>
<organism evidence="1 2">
    <name type="scientific">Streptomyces katrae</name>
    <dbReference type="NCBI Taxonomy" id="68223"/>
    <lineage>
        <taxon>Bacteria</taxon>
        <taxon>Bacillati</taxon>
        <taxon>Actinomycetota</taxon>
        <taxon>Actinomycetes</taxon>
        <taxon>Kitasatosporales</taxon>
        <taxon>Streptomycetaceae</taxon>
        <taxon>Streptomyces</taxon>
    </lineage>
</organism>
<protein>
    <submittedName>
        <fullName evidence="1">Uncharacterized protein</fullName>
    </submittedName>
</protein>
<sequence length="94" mass="9600">MSLYLSSGAAAGKVRVQVRAVREDPGSAVADAVVDLASLGGPGAGWVEVPLSAFVSPGSRYWLFAQATTAGDQPVVWYGTRGDTAGGPEGARYD</sequence>
<comment type="caution">
    <text evidence="1">The sequence shown here is derived from an EMBL/GenBank/DDBJ whole genome shotgun (WGS) entry which is preliminary data.</text>
</comment>
<evidence type="ECO:0000313" key="2">
    <source>
        <dbReference type="Proteomes" id="UP000033551"/>
    </source>
</evidence>
<name>A0A0F4JQ79_9ACTN</name>
<feature type="non-terminal residue" evidence="1">
    <location>
        <position position="94"/>
    </location>
</feature>
<keyword evidence="2" id="KW-1185">Reference proteome</keyword>
<gene>
    <name evidence="1" type="ORF">VR44_07785</name>
</gene>
<accession>A0A0F4JQ79</accession>
<dbReference type="PATRIC" id="fig|68223.7.peg.4262"/>
<dbReference type="AlphaFoldDB" id="A0A0F4JQ79"/>
<proteinExistence type="predicted"/>
<dbReference type="RefSeq" id="WP_045946650.1">
    <property type="nucleotide sequence ID" value="NZ_JZWV01000154.1"/>
</dbReference>
<reference evidence="1 2" key="1">
    <citation type="submission" date="2015-02" db="EMBL/GenBank/DDBJ databases">
        <authorList>
            <person name="Ju K.-S."/>
            <person name="Doroghazi J.R."/>
            <person name="Metcalf W."/>
        </authorList>
    </citation>
    <scope>NUCLEOTIDE SEQUENCE [LARGE SCALE GENOMIC DNA]</scope>
    <source>
        <strain evidence="1 2">NRRL ISP-5550</strain>
    </source>
</reference>